<dbReference type="AlphaFoldDB" id="A0A6N2X1K8"/>
<dbReference type="EMBL" id="CACRTE010000037">
    <property type="protein sequence ID" value="VYT47700.1"/>
    <property type="molecule type" value="Genomic_DNA"/>
</dbReference>
<name>A0A6N2X1K8_CLOIN</name>
<organism evidence="1">
    <name type="scientific">Clostridium innocuum</name>
    <dbReference type="NCBI Taxonomy" id="1522"/>
    <lineage>
        <taxon>Bacteria</taxon>
        <taxon>Bacillati</taxon>
        <taxon>Bacillota</taxon>
        <taxon>Clostridia</taxon>
        <taxon>Eubacteriales</taxon>
        <taxon>Clostridiaceae</taxon>
        <taxon>Clostridium</taxon>
    </lineage>
</organism>
<protein>
    <submittedName>
        <fullName evidence="1">Uncharacterized protein</fullName>
    </submittedName>
</protein>
<accession>A0A6N2X1K8</accession>
<evidence type="ECO:0000313" key="1">
    <source>
        <dbReference type="EMBL" id="VYT47700.1"/>
    </source>
</evidence>
<proteinExistence type="predicted"/>
<sequence length="38" mass="4321">MGLVETLSGLLTKIKILKFQNHRQKLDNRVISSKKALV</sequence>
<reference evidence="1" key="1">
    <citation type="submission" date="2019-11" db="EMBL/GenBank/DDBJ databases">
        <authorList>
            <person name="Feng L."/>
        </authorList>
    </citation>
    <scope>NUCLEOTIDE SEQUENCE</scope>
    <source>
        <strain evidence="1">CinnocuumLFYP12</strain>
    </source>
</reference>
<gene>
    <name evidence="1" type="ORF">CILFYP12_03732</name>
</gene>